<dbReference type="EMBL" id="MN740544">
    <property type="protein sequence ID" value="QHS77302.1"/>
    <property type="molecule type" value="Genomic_DNA"/>
</dbReference>
<dbReference type="InterPro" id="IPR012908">
    <property type="entry name" value="PGAP1-ab_dom-like"/>
</dbReference>
<evidence type="ECO:0000313" key="2">
    <source>
        <dbReference type="EMBL" id="QHS77302.1"/>
    </source>
</evidence>
<sequence length="228" mass="26655">MSIFARSNLDPYIKDNSKPILLLHGLGYNQAGFLFLRLYLHWNRFSNIYSLNMDEHIFGSKSNLKEYKLKVKNKIDTIYKNHNSNIVIIGHSFGGIIGGLICLETNKIDSLITLGTPWYGTDMVDWYNTYILPFKKMFGIVILNKLRLLLKSESMLLKNLREDLSKKNIKIFNIGSISDWIVNNKSNKTPFKLDYCEHYNYHIHGHNSMLFCPLTFNKIKNWLINKNK</sequence>
<dbReference type="SUPFAM" id="SSF53474">
    <property type="entry name" value="alpha/beta-Hydrolases"/>
    <property type="match status" value="1"/>
</dbReference>
<evidence type="ECO:0000259" key="1">
    <source>
        <dbReference type="Pfam" id="PF07819"/>
    </source>
</evidence>
<name>A0A6C0ACA7_9ZZZZ</name>
<dbReference type="Gene3D" id="3.40.50.1820">
    <property type="entry name" value="alpha/beta hydrolase"/>
    <property type="match status" value="1"/>
</dbReference>
<proteinExistence type="predicted"/>
<reference evidence="2" key="1">
    <citation type="journal article" date="2020" name="Nature">
        <title>Giant virus diversity and host interactions through global metagenomics.</title>
        <authorList>
            <person name="Schulz F."/>
            <person name="Roux S."/>
            <person name="Paez-Espino D."/>
            <person name="Jungbluth S."/>
            <person name="Walsh D.A."/>
            <person name="Denef V.J."/>
            <person name="McMahon K.D."/>
            <person name="Konstantinidis K.T."/>
            <person name="Eloe-Fadrosh E.A."/>
            <person name="Kyrpides N.C."/>
            <person name="Woyke T."/>
        </authorList>
    </citation>
    <scope>NUCLEOTIDE SEQUENCE</scope>
    <source>
        <strain evidence="2">GVMAG-S-1004661-13</strain>
    </source>
</reference>
<dbReference type="GO" id="GO:0016788">
    <property type="term" value="F:hydrolase activity, acting on ester bonds"/>
    <property type="evidence" value="ECO:0007669"/>
    <property type="project" value="InterPro"/>
</dbReference>
<organism evidence="2">
    <name type="scientific">viral metagenome</name>
    <dbReference type="NCBI Taxonomy" id="1070528"/>
    <lineage>
        <taxon>unclassified sequences</taxon>
        <taxon>metagenomes</taxon>
        <taxon>organismal metagenomes</taxon>
    </lineage>
</organism>
<accession>A0A6C0ACA7</accession>
<feature type="domain" description="GPI inositol-deacylase PGAP1-like alpha/beta" evidence="1">
    <location>
        <begin position="46"/>
        <end position="126"/>
    </location>
</feature>
<dbReference type="AlphaFoldDB" id="A0A6C0ACA7"/>
<dbReference type="InterPro" id="IPR029058">
    <property type="entry name" value="AB_hydrolase_fold"/>
</dbReference>
<protein>
    <recommendedName>
        <fullName evidence="1">GPI inositol-deacylase PGAP1-like alpha/beta domain-containing protein</fullName>
    </recommendedName>
</protein>
<dbReference type="Pfam" id="PF07819">
    <property type="entry name" value="PGAP1"/>
    <property type="match status" value="1"/>
</dbReference>